<evidence type="ECO:0000256" key="4">
    <source>
        <dbReference type="ARBA" id="ARBA00022801"/>
    </source>
</evidence>
<dbReference type="PANTHER" id="PTHR35795">
    <property type="entry name" value="SLR1885 PROTEIN"/>
    <property type="match status" value="1"/>
</dbReference>
<keyword evidence="9" id="KW-1185">Reference proteome</keyword>
<protein>
    <recommendedName>
        <fullName evidence="1">bis(5'-nucleosyl)-tetraphosphatase (symmetrical)</fullName>
        <ecNumber evidence="1">3.6.1.41</ecNumber>
    </recommendedName>
</protein>
<evidence type="ECO:0000256" key="2">
    <source>
        <dbReference type="ARBA" id="ARBA00022723"/>
    </source>
</evidence>
<dbReference type="InterPro" id="IPR051094">
    <property type="entry name" value="Diverse_Catalytic_Enzymes"/>
</dbReference>
<evidence type="ECO:0000256" key="3">
    <source>
        <dbReference type="ARBA" id="ARBA00022741"/>
    </source>
</evidence>
<dbReference type="EMBL" id="JANXLI010000001">
    <property type="protein sequence ID" value="MCZ2491099.1"/>
    <property type="molecule type" value="Genomic_DNA"/>
</dbReference>
<comment type="catalytic activity">
    <reaction evidence="6">
        <text>P(1),P(4)-bis(5'-adenosyl) tetraphosphate + H2O = 2 ADP + 2 H(+)</text>
        <dbReference type="Rhea" id="RHEA:24252"/>
        <dbReference type="ChEBI" id="CHEBI:15377"/>
        <dbReference type="ChEBI" id="CHEBI:15378"/>
        <dbReference type="ChEBI" id="CHEBI:58141"/>
        <dbReference type="ChEBI" id="CHEBI:456216"/>
        <dbReference type="EC" id="3.6.1.41"/>
    </reaction>
</comment>
<keyword evidence="4 8" id="KW-0378">Hydrolase</keyword>
<evidence type="ECO:0000313" key="9">
    <source>
        <dbReference type="Proteomes" id="UP001081467"/>
    </source>
</evidence>
<dbReference type="EC" id="3.6.1.41" evidence="1"/>
<dbReference type="InterPro" id="IPR006674">
    <property type="entry name" value="HD_domain"/>
</dbReference>
<keyword evidence="5" id="KW-0408">Iron</keyword>
<gene>
    <name evidence="8" type="primary">yqeK</name>
    <name evidence="8" type="ORF">N0K80_02910</name>
</gene>
<dbReference type="Pfam" id="PF01966">
    <property type="entry name" value="HD"/>
    <property type="match status" value="1"/>
</dbReference>
<evidence type="ECO:0000256" key="5">
    <source>
        <dbReference type="ARBA" id="ARBA00023004"/>
    </source>
</evidence>
<evidence type="ECO:0000256" key="6">
    <source>
        <dbReference type="ARBA" id="ARBA00049417"/>
    </source>
</evidence>
<dbReference type="Gene3D" id="1.10.3210.10">
    <property type="entry name" value="Hypothetical protein af1432"/>
    <property type="match status" value="1"/>
</dbReference>
<accession>A0ABT4JL50</accession>
<proteinExistence type="predicted"/>
<keyword evidence="2" id="KW-0479">Metal-binding</keyword>
<name>A0ABT4JL50_9LACO</name>
<reference evidence="8" key="1">
    <citation type="submission" date="2022-09" db="EMBL/GenBank/DDBJ databases">
        <title>Diversity of Dellaglioa algida.</title>
        <authorList>
            <person name="Matthias E."/>
            <person name="Werum V."/>
        </authorList>
    </citation>
    <scope>NUCLEOTIDE SEQUENCE</scope>
    <source>
        <strain evidence="8">TMW 2.2523</strain>
    </source>
</reference>
<dbReference type="SMART" id="SM00471">
    <property type="entry name" value="HDc"/>
    <property type="match status" value="1"/>
</dbReference>
<dbReference type="RefSeq" id="WP_269007938.1">
    <property type="nucleotide sequence ID" value="NZ_JANXKW010000001.1"/>
</dbReference>
<dbReference type="InterPro" id="IPR005249">
    <property type="entry name" value="YqeK"/>
</dbReference>
<dbReference type="InterPro" id="IPR003607">
    <property type="entry name" value="HD/PDEase_dom"/>
</dbReference>
<comment type="caution">
    <text evidence="8">The sequence shown here is derived from an EMBL/GenBank/DDBJ whole genome shotgun (WGS) entry which is preliminary data.</text>
</comment>
<dbReference type="SUPFAM" id="SSF109604">
    <property type="entry name" value="HD-domain/PDEase-like"/>
    <property type="match status" value="1"/>
</dbReference>
<organism evidence="8 9">
    <name type="scientific">Dellaglioa carnosa</name>
    <dbReference type="NCBI Taxonomy" id="2995136"/>
    <lineage>
        <taxon>Bacteria</taxon>
        <taxon>Bacillati</taxon>
        <taxon>Bacillota</taxon>
        <taxon>Bacilli</taxon>
        <taxon>Lactobacillales</taxon>
        <taxon>Lactobacillaceae</taxon>
        <taxon>Dellaglioa</taxon>
    </lineage>
</organism>
<dbReference type="GO" id="GO:0008803">
    <property type="term" value="F:bis(5'-nucleosyl)-tetraphosphatase (symmetrical) activity"/>
    <property type="evidence" value="ECO:0007669"/>
    <property type="project" value="UniProtKB-EC"/>
</dbReference>
<evidence type="ECO:0000256" key="1">
    <source>
        <dbReference type="ARBA" id="ARBA00012506"/>
    </source>
</evidence>
<dbReference type="PANTHER" id="PTHR35795:SF1">
    <property type="entry name" value="BIS(5'-NUCLEOSYL)-TETRAPHOSPHATASE, SYMMETRICAL"/>
    <property type="match status" value="1"/>
</dbReference>
<keyword evidence="3" id="KW-0547">Nucleotide-binding</keyword>
<dbReference type="CDD" id="cd00077">
    <property type="entry name" value="HDc"/>
    <property type="match status" value="1"/>
</dbReference>
<dbReference type="NCBIfam" id="TIGR00488">
    <property type="entry name" value="bis(5'-nucleosyl)-tetraphosphatase (symmetrical) YqeK"/>
    <property type="match status" value="1"/>
</dbReference>
<dbReference type="Proteomes" id="UP001081467">
    <property type="component" value="Unassembled WGS sequence"/>
</dbReference>
<evidence type="ECO:0000313" key="8">
    <source>
        <dbReference type="EMBL" id="MCZ2491099.1"/>
    </source>
</evidence>
<evidence type="ECO:0000259" key="7">
    <source>
        <dbReference type="SMART" id="SM00471"/>
    </source>
</evidence>
<feature type="domain" description="HD/PDEase" evidence="7">
    <location>
        <begin position="27"/>
        <end position="154"/>
    </location>
</feature>
<sequence>MVSNLVYSKNLFSGTREELVQILRDTLSEKRFQHVLNVEKSAIELAERNNGDRERASIAGLIHDYAKERSDETFITVIKQKHLDPDLLNWGNAIWHGIVGAELIHDELGISDNEILTSIVKHTTGDVDMTLLDKIVYVADFIEESRTFPGAVEARKIAAVNLDAAVGFETKHTLSYLIDTDKKVYPKTILTFNKWVAE</sequence>